<sequence>MTKTASVSEVLAVGSEIMTITSTPTTLNAAVTYAFATSGNPGDVGVFDGTTANKINLNIGKKFDYETSKTIVFIIT</sequence>
<reference evidence="1" key="2">
    <citation type="submission" date="2020-11" db="EMBL/GenBank/DDBJ databases">
        <authorList>
            <person name="McCartney M.A."/>
            <person name="Auch B."/>
            <person name="Kono T."/>
            <person name="Mallez S."/>
            <person name="Becker A."/>
            <person name="Gohl D.M."/>
            <person name="Silverstein K.A.T."/>
            <person name="Koren S."/>
            <person name="Bechman K.B."/>
            <person name="Herman A."/>
            <person name="Abrahante J.E."/>
            <person name="Garbe J."/>
        </authorList>
    </citation>
    <scope>NUCLEOTIDE SEQUENCE</scope>
    <source>
        <strain evidence="1">Duluth1</strain>
        <tissue evidence="1">Whole animal</tissue>
    </source>
</reference>
<dbReference type="Gene3D" id="2.60.40.60">
    <property type="entry name" value="Cadherins"/>
    <property type="match status" value="1"/>
</dbReference>
<reference evidence="1" key="1">
    <citation type="journal article" date="2019" name="bioRxiv">
        <title>The Genome of the Zebra Mussel, Dreissena polymorpha: A Resource for Invasive Species Research.</title>
        <authorList>
            <person name="McCartney M.A."/>
            <person name="Auch B."/>
            <person name="Kono T."/>
            <person name="Mallez S."/>
            <person name="Zhang Y."/>
            <person name="Obille A."/>
            <person name="Becker A."/>
            <person name="Abrahante J.E."/>
            <person name="Garbe J."/>
            <person name="Badalamenti J.P."/>
            <person name="Herman A."/>
            <person name="Mangelson H."/>
            <person name="Liachko I."/>
            <person name="Sullivan S."/>
            <person name="Sone E.D."/>
            <person name="Koren S."/>
            <person name="Silverstein K.A.T."/>
            <person name="Beckman K.B."/>
            <person name="Gohl D.M."/>
        </authorList>
    </citation>
    <scope>NUCLEOTIDE SEQUENCE</scope>
    <source>
        <strain evidence="1">Duluth1</strain>
        <tissue evidence="1">Whole animal</tissue>
    </source>
</reference>
<evidence type="ECO:0000313" key="2">
    <source>
        <dbReference type="Proteomes" id="UP000828390"/>
    </source>
</evidence>
<name>A0A9D4I865_DREPO</name>
<comment type="caution">
    <text evidence="1">The sequence shown here is derived from an EMBL/GenBank/DDBJ whole genome shotgun (WGS) entry which is preliminary data.</text>
</comment>
<proteinExistence type="predicted"/>
<evidence type="ECO:0000313" key="1">
    <source>
        <dbReference type="EMBL" id="KAH3753476.1"/>
    </source>
</evidence>
<protein>
    <submittedName>
        <fullName evidence="1">Uncharacterized protein</fullName>
    </submittedName>
</protein>
<dbReference type="EMBL" id="JAIWYP010000010">
    <property type="protein sequence ID" value="KAH3753476.1"/>
    <property type="molecule type" value="Genomic_DNA"/>
</dbReference>
<dbReference type="Proteomes" id="UP000828390">
    <property type="component" value="Unassembled WGS sequence"/>
</dbReference>
<accession>A0A9D4I865</accession>
<dbReference type="AlphaFoldDB" id="A0A9D4I865"/>
<organism evidence="1 2">
    <name type="scientific">Dreissena polymorpha</name>
    <name type="common">Zebra mussel</name>
    <name type="synonym">Mytilus polymorpha</name>
    <dbReference type="NCBI Taxonomy" id="45954"/>
    <lineage>
        <taxon>Eukaryota</taxon>
        <taxon>Metazoa</taxon>
        <taxon>Spiralia</taxon>
        <taxon>Lophotrochozoa</taxon>
        <taxon>Mollusca</taxon>
        <taxon>Bivalvia</taxon>
        <taxon>Autobranchia</taxon>
        <taxon>Heteroconchia</taxon>
        <taxon>Euheterodonta</taxon>
        <taxon>Imparidentia</taxon>
        <taxon>Neoheterodontei</taxon>
        <taxon>Myida</taxon>
        <taxon>Dreissenoidea</taxon>
        <taxon>Dreissenidae</taxon>
        <taxon>Dreissena</taxon>
    </lineage>
</organism>
<gene>
    <name evidence="1" type="ORF">DPMN_188113</name>
</gene>
<keyword evidence="2" id="KW-1185">Reference proteome</keyword>